<evidence type="ECO:0000313" key="2">
    <source>
        <dbReference type="Proteomes" id="UP000064967"/>
    </source>
</evidence>
<organism evidence="1 2">
    <name type="scientific">Labilithrix luteola</name>
    <dbReference type="NCBI Taxonomy" id="1391654"/>
    <lineage>
        <taxon>Bacteria</taxon>
        <taxon>Pseudomonadati</taxon>
        <taxon>Myxococcota</taxon>
        <taxon>Polyangia</taxon>
        <taxon>Polyangiales</taxon>
        <taxon>Labilitrichaceae</taxon>
        <taxon>Labilithrix</taxon>
    </lineage>
</organism>
<sequence>MARERARLPKIGEVPDNDACASRHELLHGGDPSLATDVDNDLVPFGKECLCRGPT</sequence>
<protein>
    <submittedName>
        <fullName evidence="1">Uncharacterized protein</fullName>
    </submittedName>
</protein>
<keyword evidence="2" id="KW-1185">Reference proteome</keyword>
<gene>
    <name evidence="1" type="ORF">AKJ09_06947</name>
</gene>
<dbReference type="AlphaFoldDB" id="A0A0K1Q3E2"/>
<dbReference type="EMBL" id="CP012333">
    <property type="protein sequence ID" value="AKV00284.1"/>
    <property type="molecule type" value="Genomic_DNA"/>
</dbReference>
<reference evidence="1 2" key="1">
    <citation type="submission" date="2015-08" db="EMBL/GenBank/DDBJ databases">
        <authorList>
            <person name="Babu N.S."/>
            <person name="Beckwith C.J."/>
            <person name="Beseler K.G."/>
            <person name="Brison A."/>
            <person name="Carone J.V."/>
            <person name="Caskin T.P."/>
            <person name="Diamond M."/>
            <person name="Durham M.E."/>
            <person name="Foxe J.M."/>
            <person name="Go M."/>
            <person name="Henderson B.A."/>
            <person name="Jones I.B."/>
            <person name="McGettigan J.A."/>
            <person name="Micheletti S.J."/>
            <person name="Nasrallah M.E."/>
            <person name="Ortiz D."/>
            <person name="Piller C.R."/>
            <person name="Privatt S.R."/>
            <person name="Schneider S.L."/>
            <person name="Sharp S."/>
            <person name="Smith T.C."/>
            <person name="Stanton J.D."/>
            <person name="Ullery H.E."/>
            <person name="Wilson R.J."/>
            <person name="Serrano M.G."/>
            <person name="Buck G."/>
            <person name="Lee V."/>
            <person name="Wang Y."/>
            <person name="Carvalho R."/>
            <person name="Voegtly L."/>
            <person name="Shi R."/>
            <person name="Duckworth R."/>
            <person name="Johnson A."/>
            <person name="Loviza R."/>
            <person name="Walstead R."/>
            <person name="Shah Z."/>
            <person name="Kiflezghi M."/>
            <person name="Wade K."/>
            <person name="Ball S.L."/>
            <person name="Bradley K.W."/>
            <person name="Asai D.J."/>
            <person name="Bowman C.A."/>
            <person name="Russell D.A."/>
            <person name="Pope W.H."/>
            <person name="Jacobs-Sera D."/>
            <person name="Hendrix R.W."/>
            <person name="Hatfull G.F."/>
        </authorList>
    </citation>
    <scope>NUCLEOTIDE SEQUENCE [LARGE SCALE GENOMIC DNA]</scope>
    <source>
        <strain evidence="1 2">DSM 27648</strain>
    </source>
</reference>
<evidence type="ECO:0000313" key="1">
    <source>
        <dbReference type="EMBL" id="AKV00284.1"/>
    </source>
</evidence>
<dbReference type="Proteomes" id="UP000064967">
    <property type="component" value="Chromosome"/>
</dbReference>
<name>A0A0K1Q3E2_9BACT</name>
<dbReference type="KEGG" id="llu:AKJ09_06947"/>
<proteinExistence type="predicted"/>
<accession>A0A0K1Q3E2</accession>